<dbReference type="GeneID" id="107029262"/>
<keyword evidence="6 9" id="KW-0804">Transcription</keyword>
<feature type="region of interest" description="Disordered" evidence="10">
    <location>
        <begin position="125"/>
        <end position="187"/>
    </location>
</feature>
<evidence type="ECO:0000256" key="6">
    <source>
        <dbReference type="ARBA" id="ARBA00023163"/>
    </source>
</evidence>
<feature type="domain" description="Dof-type" evidence="11">
    <location>
        <begin position="84"/>
        <end position="138"/>
    </location>
</feature>
<dbReference type="InterPro" id="IPR003851">
    <property type="entry name" value="Znf_Dof"/>
</dbReference>
<proteinExistence type="predicted"/>
<evidence type="ECO:0000256" key="1">
    <source>
        <dbReference type="ARBA" id="ARBA00022723"/>
    </source>
</evidence>
<dbReference type="InterPro" id="IPR045174">
    <property type="entry name" value="Dof"/>
</dbReference>
<evidence type="ECO:0000256" key="2">
    <source>
        <dbReference type="ARBA" id="ARBA00022771"/>
    </source>
</evidence>
<keyword evidence="7 8" id="KW-0539">Nucleus</keyword>
<keyword evidence="12" id="KW-1185">Reference proteome</keyword>
<dbReference type="PROSITE" id="PS01361">
    <property type="entry name" value="ZF_DOF_1"/>
    <property type="match status" value="1"/>
</dbReference>
<keyword evidence="4 9" id="KW-0805">Transcription regulation</keyword>
<feature type="compositionally biased region" description="Pro residues" evidence="10">
    <location>
        <begin position="36"/>
        <end position="49"/>
    </location>
</feature>
<comment type="function">
    <text evidence="9">Transcription factor that binds specifically to a 5'-AA[AG]G-3' consensus core sequence.</text>
</comment>
<name>A0ABM1HIU2_SOLPN</name>
<organism evidence="12 13">
    <name type="scientific">Solanum pennellii</name>
    <name type="common">Tomato</name>
    <name type="synonym">Lycopersicon pennellii</name>
    <dbReference type="NCBI Taxonomy" id="28526"/>
    <lineage>
        <taxon>Eukaryota</taxon>
        <taxon>Viridiplantae</taxon>
        <taxon>Streptophyta</taxon>
        <taxon>Embryophyta</taxon>
        <taxon>Tracheophyta</taxon>
        <taxon>Spermatophyta</taxon>
        <taxon>Magnoliopsida</taxon>
        <taxon>eudicotyledons</taxon>
        <taxon>Gunneridae</taxon>
        <taxon>Pentapetalae</taxon>
        <taxon>asterids</taxon>
        <taxon>lamiids</taxon>
        <taxon>Solanales</taxon>
        <taxon>Solanaceae</taxon>
        <taxon>Solanoideae</taxon>
        <taxon>Solaneae</taxon>
        <taxon>Solanum</taxon>
        <taxon>Solanum subgen. Lycopersicon</taxon>
    </lineage>
</organism>
<evidence type="ECO:0000256" key="9">
    <source>
        <dbReference type="RuleBase" id="RU369094"/>
    </source>
</evidence>
<evidence type="ECO:0000256" key="3">
    <source>
        <dbReference type="ARBA" id="ARBA00022833"/>
    </source>
</evidence>
<reference evidence="12" key="1">
    <citation type="journal article" date="2014" name="Nat. Genet.">
        <title>The genome of the stress-tolerant wild tomato species Solanum pennellii.</title>
        <authorList>
            <person name="Bolger A."/>
            <person name="Scossa F."/>
            <person name="Bolger M.E."/>
            <person name="Lanz C."/>
            <person name="Maumus F."/>
            <person name="Tohge T."/>
            <person name="Quesneville H."/>
            <person name="Alseekh S."/>
            <person name="Sorensen I."/>
            <person name="Lichtenstein G."/>
            <person name="Fich E.A."/>
            <person name="Conte M."/>
            <person name="Keller H."/>
            <person name="Schneeberger K."/>
            <person name="Schwacke R."/>
            <person name="Ofner I."/>
            <person name="Vrebalov J."/>
            <person name="Xu Y."/>
            <person name="Osorio S."/>
            <person name="Aflitos S.A."/>
            <person name="Schijlen E."/>
            <person name="Jimenez-Gomez J.M."/>
            <person name="Ryngajllo M."/>
            <person name="Kimura S."/>
            <person name="Kumar R."/>
            <person name="Koenig D."/>
            <person name="Headland L.R."/>
            <person name="Maloof J.N."/>
            <person name="Sinha N."/>
            <person name="van Ham R.C."/>
            <person name="Lankhorst R.K."/>
            <person name="Mao L."/>
            <person name="Vogel A."/>
            <person name="Arsova B."/>
            <person name="Panstruga R."/>
            <person name="Fei Z."/>
            <person name="Rose J.K."/>
            <person name="Zamir D."/>
            <person name="Carrari F."/>
            <person name="Giovannoni J.J."/>
            <person name="Weigel D."/>
            <person name="Usadel B."/>
            <person name="Fernie A.R."/>
        </authorList>
    </citation>
    <scope>NUCLEOTIDE SEQUENCE [LARGE SCALE GENOMIC DNA]</scope>
    <source>
        <strain evidence="12">cv. LA0716</strain>
    </source>
</reference>
<feature type="compositionally biased region" description="Polar residues" evidence="10">
    <location>
        <begin position="159"/>
        <end position="169"/>
    </location>
</feature>
<feature type="region of interest" description="Disordered" evidence="10">
    <location>
        <begin position="17"/>
        <end position="67"/>
    </location>
</feature>
<evidence type="ECO:0000256" key="10">
    <source>
        <dbReference type="SAM" id="MobiDB-lite"/>
    </source>
</evidence>
<evidence type="ECO:0000256" key="7">
    <source>
        <dbReference type="ARBA" id="ARBA00023242"/>
    </source>
</evidence>
<keyword evidence="1 9" id="KW-0479">Metal-binding</keyword>
<keyword evidence="5 8" id="KW-0238">DNA-binding</keyword>
<comment type="subcellular location">
    <subcellularLocation>
        <location evidence="8 9">Nucleus</location>
    </subcellularLocation>
</comment>
<feature type="compositionally biased region" description="Low complexity" evidence="10">
    <location>
        <begin position="170"/>
        <end position="187"/>
    </location>
</feature>
<dbReference type="PROSITE" id="PS50884">
    <property type="entry name" value="ZF_DOF_2"/>
    <property type="match status" value="1"/>
</dbReference>
<gene>
    <name evidence="13" type="primary">LOC107029262</name>
</gene>
<evidence type="ECO:0000313" key="13">
    <source>
        <dbReference type="RefSeq" id="XP_015086127.1"/>
    </source>
</evidence>
<evidence type="ECO:0000313" key="12">
    <source>
        <dbReference type="Proteomes" id="UP000694930"/>
    </source>
</evidence>
<sequence length="411" mass="43588">MNFSSIPAYLDPANWQQQSGSTIQNHHHHQQQLTSAPPPPVLPPGPPVVAPLQPHGGGGAGSIRPGSMADRARMANIPMPETALKCPRCDSTNTKFCYFNNYSLSQPRHFCKACKRYWTRGGALRSVPVGGGCRRNKRSNNNNKNSNNNNYNNNSSKSPASSTSTDGRQGTNNSGSSTTISSHSNSFSGPTSAASLLGLMSPQIPPLRFMSPLGQFSSDHHHHHHFTPSNHMNLNFSTSSCGNILGGTTEGMMVSNNNNLLGAGTGAEAGAGAGAGVGGHVASLLSSGNLEHWRMQQQFPNFLGGFDPSNSPSSYPFQGGVHEAVQYLGGESTSQISRPKISTSMLNQMASVKMEDNNNSNNNNNNSNQDQSALSRQLLGIQGNNENWNTSASAWSDLSASFSSSSTSNAL</sequence>
<evidence type="ECO:0000256" key="4">
    <source>
        <dbReference type="ARBA" id="ARBA00023015"/>
    </source>
</evidence>
<dbReference type="Pfam" id="PF02701">
    <property type="entry name" value="Zn_ribbon_Dof"/>
    <property type="match status" value="1"/>
</dbReference>
<keyword evidence="3 9" id="KW-0862">Zinc</keyword>
<protein>
    <recommendedName>
        <fullName evidence="9">Dof zinc finger protein</fullName>
    </recommendedName>
</protein>
<feature type="compositionally biased region" description="Low complexity" evidence="10">
    <location>
        <begin position="139"/>
        <end position="158"/>
    </location>
</feature>
<dbReference type="RefSeq" id="XP_015086127.1">
    <property type="nucleotide sequence ID" value="XM_015230641.2"/>
</dbReference>
<evidence type="ECO:0000256" key="8">
    <source>
        <dbReference type="PROSITE-ProRule" id="PRU00071"/>
    </source>
</evidence>
<reference evidence="13" key="2">
    <citation type="submission" date="2025-08" db="UniProtKB">
        <authorList>
            <consortium name="RefSeq"/>
        </authorList>
    </citation>
    <scope>IDENTIFICATION</scope>
</reference>
<dbReference type="PANTHER" id="PTHR31992:SF354">
    <property type="entry name" value="DOF ZINC FINGER PROTEIN"/>
    <property type="match status" value="1"/>
</dbReference>
<evidence type="ECO:0000256" key="5">
    <source>
        <dbReference type="ARBA" id="ARBA00023125"/>
    </source>
</evidence>
<accession>A0ABM1HIU2</accession>
<evidence type="ECO:0000259" key="11">
    <source>
        <dbReference type="PROSITE" id="PS50884"/>
    </source>
</evidence>
<dbReference type="PANTHER" id="PTHR31992">
    <property type="entry name" value="DOF ZINC FINGER PROTEIN DOF1.4-RELATED"/>
    <property type="match status" value="1"/>
</dbReference>
<keyword evidence="2 8" id="KW-0863">Zinc-finger</keyword>
<dbReference type="Proteomes" id="UP000694930">
    <property type="component" value="Chromosome 9"/>
</dbReference>